<reference evidence="2" key="1">
    <citation type="submission" date="2022-11" db="UniProtKB">
        <authorList>
            <consortium name="WormBaseParasite"/>
        </authorList>
    </citation>
    <scope>IDENTIFICATION</scope>
</reference>
<protein>
    <submittedName>
        <fullName evidence="2">Sushi domain-containing protein</fullName>
    </submittedName>
</protein>
<dbReference type="WBParaSite" id="PS1159_v2.g16401.t2">
    <property type="protein sequence ID" value="PS1159_v2.g16401.t2"/>
    <property type="gene ID" value="PS1159_v2.g16401"/>
</dbReference>
<evidence type="ECO:0000313" key="2">
    <source>
        <dbReference type="WBParaSite" id="PS1159_v2.g16401.t2"/>
    </source>
</evidence>
<evidence type="ECO:0000313" key="1">
    <source>
        <dbReference type="Proteomes" id="UP000887580"/>
    </source>
</evidence>
<proteinExistence type="predicted"/>
<organism evidence="1 2">
    <name type="scientific">Panagrolaimus sp. PS1159</name>
    <dbReference type="NCBI Taxonomy" id="55785"/>
    <lineage>
        <taxon>Eukaryota</taxon>
        <taxon>Metazoa</taxon>
        <taxon>Ecdysozoa</taxon>
        <taxon>Nematoda</taxon>
        <taxon>Chromadorea</taxon>
        <taxon>Rhabditida</taxon>
        <taxon>Tylenchina</taxon>
        <taxon>Panagrolaimomorpha</taxon>
        <taxon>Panagrolaimoidea</taxon>
        <taxon>Panagrolaimidae</taxon>
        <taxon>Panagrolaimus</taxon>
    </lineage>
</organism>
<sequence>PLTARCPPIKSPSLKSTLEFDQTPLADGNYPNSTVAHLICLEDSASITNGVSEAECIKGIWLPKLGECSPSKKEESDIEREEKTFLSGPGNCQPIESPPKGRVAYIQSGAKNTYQVGSTAILNCDIGYSVSGHAALSCAPGGTWLPANGFGKCLSNTDLVH</sequence>
<accession>A0AC35FDI7</accession>
<dbReference type="Proteomes" id="UP000887580">
    <property type="component" value="Unplaced"/>
</dbReference>
<name>A0AC35FDI7_9BILA</name>